<organism evidence="14 15">
    <name type="scientific">Aplysia californica</name>
    <name type="common">California sea hare</name>
    <dbReference type="NCBI Taxonomy" id="6500"/>
    <lineage>
        <taxon>Eukaryota</taxon>
        <taxon>Metazoa</taxon>
        <taxon>Spiralia</taxon>
        <taxon>Lophotrochozoa</taxon>
        <taxon>Mollusca</taxon>
        <taxon>Gastropoda</taxon>
        <taxon>Heterobranchia</taxon>
        <taxon>Euthyneura</taxon>
        <taxon>Tectipleura</taxon>
        <taxon>Aplysiida</taxon>
        <taxon>Aplysioidea</taxon>
        <taxon>Aplysiidae</taxon>
        <taxon>Aplysia</taxon>
    </lineage>
</organism>
<proteinExistence type="predicted"/>
<dbReference type="InterPro" id="IPR000276">
    <property type="entry name" value="GPCR_Rhodpsn"/>
</dbReference>
<feature type="transmembrane region" description="Helical" evidence="12">
    <location>
        <begin position="237"/>
        <end position="258"/>
    </location>
</feature>
<dbReference type="Gene3D" id="1.20.1070.10">
    <property type="entry name" value="Rhodopsin 7-helix transmembrane proteins"/>
    <property type="match status" value="1"/>
</dbReference>
<keyword evidence="5" id="KW-0677">Repeat</keyword>
<dbReference type="GeneID" id="106012090"/>
<gene>
    <name evidence="15" type="primary">LOC106012090</name>
</gene>
<evidence type="ECO:0000256" key="1">
    <source>
        <dbReference type="ARBA" id="ARBA00004651"/>
    </source>
</evidence>
<dbReference type="PRINTS" id="PR00237">
    <property type="entry name" value="GPCRRHODOPSN"/>
</dbReference>
<feature type="transmembrane region" description="Helical" evidence="12">
    <location>
        <begin position="281"/>
        <end position="300"/>
    </location>
</feature>
<evidence type="ECO:0000256" key="12">
    <source>
        <dbReference type="SAM" id="Phobius"/>
    </source>
</evidence>
<sequence>MFRAQYTYAPLANLSFIDPRTRYIDLSGVDLHDVFDASIRDFKSHFRSAIFVKFVGCNILSIPRSTPPRSKDFKAVHQFDLGKNFMTVIDRFTLLSDMPFLRILNFSGCEQLRRIEERALVSLEYLEQLDLSYTKIDLLPPLEFSWLKFLDLRHTAISKLRPSSFPNVLEVLGVDVPIQKCSAPMDAISSCTDLISDPFMRLLLWFVGMTALVGNIVTLIYRFIWERDVLAKPYGKFATSLSLADVQMGVYLMIIAWADISYRGDFAWSENKWRESDTCKFAGFLSILSGEASTIFVVLITLERFLVTKYPFGEYRISTLAAYLSSLGGWCTSFLIAAVPFFPGHEDWVLFSASSLCLAVPLDNGQHPGRIFSTVVYMGINFVMFVLLAGLLQILKGVDNMQGAYVWTAVLILPINSALNPLLYTLPSIKNKWKMHRKPKDMETESKDDTTEKSTSLDGILDSPEGIIRCLSRTASRVGSSDLNQQQVNALMDLWDSLGRTLEKASFQSTAENSEKRH</sequence>
<feature type="region of interest" description="Disordered" evidence="11">
    <location>
        <begin position="435"/>
        <end position="459"/>
    </location>
</feature>
<protein>
    <submittedName>
        <fullName evidence="15">G-protein coupled receptor GRL101-like</fullName>
    </submittedName>
</protein>
<keyword evidence="4 12" id="KW-0812">Transmembrane</keyword>
<evidence type="ECO:0000256" key="8">
    <source>
        <dbReference type="ARBA" id="ARBA00023136"/>
    </source>
</evidence>
<feature type="transmembrane region" description="Helical" evidence="12">
    <location>
        <begin position="371"/>
        <end position="392"/>
    </location>
</feature>
<evidence type="ECO:0000313" key="14">
    <source>
        <dbReference type="Proteomes" id="UP000694888"/>
    </source>
</evidence>
<keyword evidence="6 12" id="KW-1133">Transmembrane helix</keyword>
<name>A0ABM1A247_APLCA</name>
<evidence type="ECO:0000259" key="13">
    <source>
        <dbReference type="PROSITE" id="PS50262"/>
    </source>
</evidence>
<evidence type="ECO:0000256" key="11">
    <source>
        <dbReference type="SAM" id="MobiDB-lite"/>
    </source>
</evidence>
<evidence type="ECO:0000256" key="6">
    <source>
        <dbReference type="ARBA" id="ARBA00022989"/>
    </source>
</evidence>
<evidence type="ECO:0000256" key="9">
    <source>
        <dbReference type="ARBA" id="ARBA00023170"/>
    </source>
</evidence>
<dbReference type="RefSeq" id="XP_012939288.1">
    <property type="nucleotide sequence ID" value="XM_013083834.1"/>
</dbReference>
<evidence type="ECO:0000256" key="3">
    <source>
        <dbReference type="ARBA" id="ARBA00022614"/>
    </source>
</evidence>
<feature type="compositionally biased region" description="Basic and acidic residues" evidence="11">
    <location>
        <begin position="440"/>
        <end position="452"/>
    </location>
</feature>
<evidence type="ECO:0000256" key="10">
    <source>
        <dbReference type="ARBA" id="ARBA00023224"/>
    </source>
</evidence>
<evidence type="ECO:0000256" key="7">
    <source>
        <dbReference type="ARBA" id="ARBA00023040"/>
    </source>
</evidence>
<dbReference type="PANTHER" id="PTHR24372">
    <property type="entry name" value="GLYCOPROTEIN HORMONE RECEPTOR"/>
    <property type="match status" value="1"/>
</dbReference>
<keyword evidence="9" id="KW-0675">Receptor</keyword>
<feature type="transmembrane region" description="Helical" evidence="12">
    <location>
        <begin position="404"/>
        <end position="426"/>
    </location>
</feature>
<keyword evidence="8 12" id="KW-0472">Membrane</keyword>
<keyword evidence="3" id="KW-0433">Leucine-rich repeat</keyword>
<dbReference type="Pfam" id="PF00001">
    <property type="entry name" value="7tm_1"/>
    <property type="match status" value="1"/>
</dbReference>
<dbReference type="SUPFAM" id="SSF81321">
    <property type="entry name" value="Family A G protein-coupled receptor-like"/>
    <property type="match status" value="1"/>
</dbReference>
<dbReference type="PROSITE" id="PS50262">
    <property type="entry name" value="G_PROTEIN_RECEP_F1_2"/>
    <property type="match status" value="1"/>
</dbReference>
<dbReference type="InterPro" id="IPR017452">
    <property type="entry name" value="GPCR_Rhodpsn_7TM"/>
</dbReference>
<dbReference type="SUPFAM" id="SSF52058">
    <property type="entry name" value="L domain-like"/>
    <property type="match status" value="1"/>
</dbReference>
<evidence type="ECO:0000313" key="15">
    <source>
        <dbReference type="RefSeq" id="XP_012939288.1"/>
    </source>
</evidence>
<feature type="transmembrane region" description="Helical" evidence="12">
    <location>
        <begin position="320"/>
        <end position="342"/>
    </location>
</feature>
<evidence type="ECO:0000256" key="4">
    <source>
        <dbReference type="ARBA" id="ARBA00022692"/>
    </source>
</evidence>
<feature type="domain" description="G-protein coupled receptors family 1 profile" evidence="13">
    <location>
        <begin position="214"/>
        <end position="395"/>
    </location>
</feature>
<evidence type="ECO:0000256" key="5">
    <source>
        <dbReference type="ARBA" id="ARBA00022737"/>
    </source>
</evidence>
<feature type="transmembrane region" description="Helical" evidence="12">
    <location>
        <begin position="202"/>
        <end position="225"/>
    </location>
</feature>
<keyword evidence="2" id="KW-1003">Cell membrane</keyword>
<dbReference type="Proteomes" id="UP000694888">
    <property type="component" value="Unplaced"/>
</dbReference>
<dbReference type="InterPro" id="IPR032675">
    <property type="entry name" value="LRR_dom_sf"/>
</dbReference>
<dbReference type="PANTHER" id="PTHR24372:SF77">
    <property type="entry name" value="G-PROTEIN COUPLED RECEPTORS FAMILY 1 PROFILE DOMAIN-CONTAINING PROTEIN"/>
    <property type="match status" value="1"/>
</dbReference>
<comment type="subcellular location">
    <subcellularLocation>
        <location evidence="1">Cell membrane</location>
        <topology evidence="1">Multi-pass membrane protein</topology>
    </subcellularLocation>
</comment>
<keyword evidence="14" id="KW-1185">Reference proteome</keyword>
<accession>A0ABM1A247</accession>
<keyword evidence="7" id="KW-0297">G-protein coupled receptor</keyword>
<dbReference type="Gene3D" id="3.80.10.10">
    <property type="entry name" value="Ribonuclease Inhibitor"/>
    <property type="match status" value="1"/>
</dbReference>
<keyword evidence="10" id="KW-0807">Transducer</keyword>
<reference evidence="15" key="1">
    <citation type="submission" date="2025-08" db="UniProtKB">
        <authorList>
            <consortium name="RefSeq"/>
        </authorList>
    </citation>
    <scope>IDENTIFICATION</scope>
</reference>
<evidence type="ECO:0000256" key="2">
    <source>
        <dbReference type="ARBA" id="ARBA00022475"/>
    </source>
</evidence>